<accession>A0ABT9GTF0</accession>
<feature type="domain" description="Oxidoreductase molybdopterin-binding" evidence="1">
    <location>
        <begin position="75"/>
        <end position="147"/>
    </location>
</feature>
<dbReference type="InterPro" id="IPR036374">
    <property type="entry name" value="OxRdtase_Mopterin-bd_sf"/>
</dbReference>
<name>A0ABT9GTF0_9GAMM</name>
<sequence length="172" mass="19453">MISLATSIHSNAASRSPIRASSWLMCLLLMVALPSWADSDIILLLRHAEEQHALTLKDLDKLPQQQARFQAAWGPEGQWQGVYLQDLLTQYQLNHFQDIRLNALNDYRIRLTTEEIHAGQPVLATRFNGQPIALEHNGPVILIWPRQAQAVLDGTAPLAPWIWSLAEIRVRP</sequence>
<dbReference type="SUPFAM" id="SSF56524">
    <property type="entry name" value="Oxidoreductase molybdopterin-binding domain"/>
    <property type="match status" value="1"/>
</dbReference>
<comment type="caution">
    <text evidence="2">The sequence shown here is derived from an EMBL/GenBank/DDBJ whole genome shotgun (WGS) entry which is preliminary data.</text>
</comment>
<organism evidence="2 3">
    <name type="scientific">Alkalimonas delamerensis</name>
    <dbReference type="NCBI Taxonomy" id="265981"/>
    <lineage>
        <taxon>Bacteria</taxon>
        <taxon>Pseudomonadati</taxon>
        <taxon>Pseudomonadota</taxon>
        <taxon>Gammaproteobacteria</taxon>
        <taxon>Alkalimonas</taxon>
    </lineage>
</organism>
<evidence type="ECO:0000313" key="2">
    <source>
        <dbReference type="EMBL" id="MDP4530255.1"/>
    </source>
</evidence>
<dbReference type="Gene3D" id="3.90.420.10">
    <property type="entry name" value="Oxidoreductase, molybdopterin-binding domain"/>
    <property type="match status" value="1"/>
</dbReference>
<dbReference type="InterPro" id="IPR000572">
    <property type="entry name" value="OxRdtase_Mopterin-bd_dom"/>
</dbReference>
<proteinExistence type="predicted"/>
<dbReference type="EMBL" id="JAUZVY010000007">
    <property type="protein sequence ID" value="MDP4530255.1"/>
    <property type="molecule type" value="Genomic_DNA"/>
</dbReference>
<evidence type="ECO:0000259" key="1">
    <source>
        <dbReference type="Pfam" id="PF00174"/>
    </source>
</evidence>
<dbReference type="Proteomes" id="UP001236258">
    <property type="component" value="Unassembled WGS sequence"/>
</dbReference>
<evidence type="ECO:0000313" key="3">
    <source>
        <dbReference type="Proteomes" id="UP001236258"/>
    </source>
</evidence>
<dbReference type="RefSeq" id="WP_305946286.1">
    <property type="nucleotide sequence ID" value="NZ_JAUZVY010000007.1"/>
</dbReference>
<protein>
    <submittedName>
        <fullName evidence="2">Molybdopterin-dependent oxidoreductase</fullName>
    </submittedName>
</protein>
<keyword evidence="3" id="KW-1185">Reference proteome</keyword>
<dbReference type="Pfam" id="PF00174">
    <property type="entry name" value="Oxidored_molyb"/>
    <property type="match status" value="1"/>
</dbReference>
<gene>
    <name evidence="2" type="ORF">Q3O59_14590</name>
</gene>
<reference evidence="2 3" key="1">
    <citation type="submission" date="2023-08" db="EMBL/GenBank/DDBJ databases">
        <authorList>
            <person name="Joshi A."/>
            <person name="Thite S."/>
        </authorList>
    </citation>
    <scope>NUCLEOTIDE SEQUENCE [LARGE SCALE GENOMIC DNA]</scope>
    <source>
        <strain evidence="2 3">1E1</strain>
    </source>
</reference>